<evidence type="ECO:0008006" key="3">
    <source>
        <dbReference type="Google" id="ProtNLM"/>
    </source>
</evidence>
<dbReference type="AlphaFoldDB" id="A0A0U2P3U7"/>
<organism evidence="1 2">
    <name type="scientific">Pseudoalteromonas rubra</name>
    <dbReference type="NCBI Taxonomy" id="43658"/>
    <lineage>
        <taxon>Bacteria</taxon>
        <taxon>Pseudomonadati</taxon>
        <taxon>Pseudomonadota</taxon>
        <taxon>Gammaproteobacteria</taxon>
        <taxon>Alteromonadales</taxon>
        <taxon>Pseudoalteromonadaceae</taxon>
        <taxon>Pseudoalteromonas</taxon>
    </lineage>
</organism>
<evidence type="ECO:0000313" key="1">
    <source>
        <dbReference type="EMBL" id="ALU41725.1"/>
    </source>
</evidence>
<dbReference type="Gene3D" id="2.60.120.620">
    <property type="entry name" value="q2cbj1_9rhob like domain"/>
    <property type="match status" value="1"/>
</dbReference>
<protein>
    <recommendedName>
        <fullName evidence="3">TauD/TfdA-like domain-containing protein</fullName>
    </recommendedName>
</protein>
<dbReference type="Proteomes" id="UP000069015">
    <property type="component" value="Chromosome 1"/>
</dbReference>
<proteinExistence type="predicted"/>
<accession>A0A0U2P3U7</accession>
<name>A0A0U2P3U7_9GAMM</name>
<dbReference type="EMBL" id="CP013611">
    <property type="protein sequence ID" value="ALU41725.1"/>
    <property type="molecule type" value="Genomic_DNA"/>
</dbReference>
<evidence type="ECO:0000313" key="2">
    <source>
        <dbReference type="Proteomes" id="UP000069015"/>
    </source>
</evidence>
<gene>
    <name evidence="1" type="ORF">AT705_01560</name>
</gene>
<dbReference type="KEGG" id="prr:AT705_01560"/>
<sequence>MFDIAGAEKVDILTLEHAFNFVHGGEFDVVLMRVEAQESVDFWWERQSELGLNRPEYYTGSRNKEATSSKSQRALGSECNARPKRYFNSAKGVNSGLRQTPYYTFFERELNVRILERDQDLEMRIASQCEYPPSTGKHFSFTPHANSISYAHAGNCWPVKENCLQTAAFLTVENTTNTAGFRIWDYLPESRGELDEFIAMHEKDEGRALAFLQQFKSLEINPQEGDLCIFNCRKMHGIPSANTLRKTIGSFFIKEDGWRIFN</sequence>
<reference evidence="1 2" key="1">
    <citation type="submission" date="2015-12" db="EMBL/GenBank/DDBJ databases">
        <title>Complete genome sequence of Pseudoalteromonas rubra SCSIO 6842, harboring a conjugative plasmid.</title>
        <authorList>
            <person name="Li B."/>
            <person name="Wang X."/>
        </authorList>
    </citation>
    <scope>NUCLEOTIDE SEQUENCE [LARGE SCALE GENOMIC DNA]</scope>
    <source>
        <strain evidence="1 2">SCSIO 6842</strain>
    </source>
</reference>